<dbReference type="InterPro" id="IPR028098">
    <property type="entry name" value="Glyco_trans_4-like_N"/>
</dbReference>
<dbReference type="Pfam" id="PF13439">
    <property type="entry name" value="Glyco_transf_4"/>
    <property type="match status" value="1"/>
</dbReference>
<dbReference type="GO" id="GO:0005975">
    <property type="term" value="P:carbohydrate metabolic process"/>
    <property type="evidence" value="ECO:0007669"/>
    <property type="project" value="InterPro"/>
</dbReference>
<dbReference type="InterPro" id="IPR001296">
    <property type="entry name" value="Glyco_trans_1"/>
</dbReference>
<evidence type="ECO:0000259" key="2">
    <source>
        <dbReference type="Pfam" id="PF13439"/>
    </source>
</evidence>
<feature type="domain" description="Glycosyltransferase subfamily 4-like N-terminal" evidence="2">
    <location>
        <begin position="107"/>
        <end position="175"/>
    </location>
</feature>
<dbReference type="SUPFAM" id="SSF48208">
    <property type="entry name" value="Six-hairpin glycosidases"/>
    <property type="match status" value="1"/>
</dbReference>
<gene>
    <name evidence="3" type="ORF">COS11_00960</name>
</gene>
<protein>
    <recommendedName>
        <fullName evidence="5">Glycosyl transferase family 1</fullName>
    </recommendedName>
</protein>
<name>A0A2M7EA96_9BACT</name>
<dbReference type="GO" id="GO:0016757">
    <property type="term" value="F:glycosyltransferase activity"/>
    <property type="evidence" value="ECO:0007669"/>
    <property type="project" value="InterPro"/>
</dbReference>
<dbReference type="SUPFAM" id="SSF48239">
    <property type="entry name" value="Terpenoid cyclases/Protein prenyltransferases"/>
    <property type="match status" value="1"/>
</dbReference>
<dbReference type="InterPro" id="IPR008928">
    <property type="entry name" value="6-hairpin_glycosidase_sf"/>
</dbReference>
<comment type="caution">
    <text evidence="3">The sequence shown here is derived from an EMBL/GenBank/DDBJ whole genome shotgun (WGS) entry which is preliminary data.</text>
</comment>
<organism evidence="3 4">
    <name type="scientific">bacterium (Candidatus Ratteibacteria) CG01_land_8_20_14_3_00_40_19</name>
    <dbReference type="NCBI Taxonomy" id="2014290"/>
    <lineage>
        <taxon>Bacteria</taxon>
        <taxon>Candidatus Ratteibacteria</taxon>
    </lineage>
</organism>
<dbReference type="AlphaFoldDB" id="A0A2M7EA96"/>
<feature type="domain" description="Glycosyl transferase family 1" evidence="1">
    <location>
        <begin position="187"/>
        <end position="360"/>
    </location>
</feature>
<dbReference type="Pfam" id="PF00534">
    <property type="entry name" value="Glycos_transf_1"/>
    <property type="match status" value="1"/>
</dbReference>
<dbReference type="Gene3D" id="1.50.10.20">
    <property type="match status" value="1"/>
</dbReference>
<evidence type="ECO:0000313" key="3">
    <source>
        <dbReference type="EMBL" id="PIV64670.1"/>
    </source>
</evidence>
<proteinExistence type="predicted"/>
<dbReference type="SUPFAM" id="SSF53756">
    <property type="entry name" value="UDP-Glycosyltransferase/glycogen phosphorylase"/>
    <property type="match status" value="1"/>
</dbReference>
<dbReference type="Proteomes" id="UP000228886">
    <property type="component" value="Unassembled WGS sequence"/>
</dbReference>
<reference evidence="4" key="1">
    <citation type="submission" date="2017-09" db="EMBL/GenBank/DDBJ databases">
        <title>Depth-based differentiation of microbial function through sediment-hosted aquifers and enrichment of novel symbionts in the deep terrestrial subsurface.</title>
        <authorList>
            <person name="Probst A.J."/>
            <person name="Ladd B."/>
            <person name="Jarett J.K."/>
            <person name="Geller-Mcgrath D.E."/>
            <person name="Sieber C.M.K."/>
            <person name="Emerson J.B."/>
            <person name="Anantharaman K."/>
            <person name="Thomas B.C."/>
            <person name="Malmstrom R."/>
            <person name="Stieglmeier M."/>
            <person name="Klingl A."/>
            <person name="Woyke T."/>
            <person name="Ryan C.M."/>
            <person name="Banfield J.F."/>
        </authorList>
    </citation>
    <scope>NUCLEOTIDE SEQUENCE [LARGE SCALE GENOMIC DNA]</scope>
</reference>
<dbReference type="PANTHER" id="PTHR12526">
    <property type="entry name" value="GLYCOSYLTRANSFERASE"/>
    <property type="match status" value="1"/>
</dbReference>
<dbReference type="PANTHER" id="PTHR12526:SF572">
    <property type="entry name" value="BLL5144 PROTEIN"/>
    <property type="match status" value="1"/>
</dbReference>
<sequence>MKDFKKPGILFMGTFPPRECGIATFTQDLTTALDKKFSLILKSGILAMNRNGINIYNYPKDVLFQINDDDIQSYTDVAKMVNCADNIRLVNIQHEFGIFGGEYGSYLVAFLEALRKPVIITFHSVLKNPDRVLRKVVETLARKSACIIVMIQAAVEILHREYQIETDIRVIPHGIPNMPFKPSIEEKEKIGYGDRIILLSFGMINPGKGYEYVIDALPRVAEKFPNVLYLIIGETHPIVRKEKGEQYRNFLENKVKNLGLENNVKFYNKYVKREEIIQYLLATDLFICSNIDPGQVSSGTLSYAVGAGRVVVSTPFLHATELVTPERGELAEFGNPESFKRAILRILSDPKLKEKMEIDAYANTREMTWDNVALTYNSLFNEYIDLYRGYWIKIPKINLNHFMTLTDNFGMIQFAEHTQPDFSSGYSIDDNARAMLVCCMHYNTLGQNLKAADLLEKYLNIIKYVQQSDGKFYNYIDEHRKVDLERWSADTQGRVLWALGYLMNSQGIPAQIKEEAERLLLKGLNIIDRIESPRAIAFLIIGLYFFNQAKPLTLNVEKIRKLADYIVNCYRENSSREWPWFEKTITYSNSKLPEALFCAYLATKDKNYLEIARTTLDFLKVITFENGLFSPIGQDGWYTKNGRKAYFDQQPEEVASMVQTLILAYKITQQDLYLKDGITAFQWFLGRNCLNRMVYDEVTGGCHDGLGESSVNLNEGAESTLSYLLARISVEEFIKKSKPAQLTVS</sequence>
<evidence type="ECO:0000313" key="4">
    <source>
        <dbReference type="Proteomes" id="UP000228886"/>
    </source>
</evidence>
<dbReference type="CDD" id="cd03822">
    <property type="entry name" value="GT4_mannosyltransferase-like"/>
    <property type="match status" value="1"/>
</dbReference>
<evidence type="ECO:0000259" key="1">
    <source>
        <dbReference type="Pfam" id="PF00534"/>
    </source>
</evidence>
<evidence type="ECO:0008006" key="5">
    <source>
        <dbReference type="Google" id="ProtNLM"/>
    </source>
</evidence>
<dbReference type="EMBL" id="PETL01000050">
    <property type="protein sequence ID" value="PIV64670.1"/>
    <property type="molecule type" value="Genomic_DNA"/>
</dbReference>
<accession>A0A2M7EA96</accession>
<dbReference type="InterPro" id="IPR008930">
    <property type="entry name" value="Terpenoid_cyclase/PrenylTrfase"/>
</dbReference>
<dbReference type="Gene3D" id="3.40.50.2000">
    <property type="entry name" value="Glycogen Phosphorylase B"/>
    <property type="match status" value="2"/>
</dbReference>